<name>A0A2Z3YNX3_9CORY</name>
<gene>
    <name evidence="2" type="ORF">Csp1_13860</name>
</gene>
<sequence length="173" mass="18363">MGTMNYRAWINALIGTDTLRVASAKIGLSHSTITRQLSRGTLTPTAVISLCRAYGRSPVDGLVETGYLRAEETEGVGVPRALVAATNQELLDEVLRRSDPEARTLFGLDDDLINPAPEGRHAGGTGGTGRQGKQPVTDRDDGTVVSWRPHPHAADGSPDEDEGRADAGSDPLH</sequence>
<organism evidence="2 3">
    <name type="scientific">Corynebacterium provencense</name>
    <dbReference type="NCBI Taxonomy" id="1737425"/>
    <lineage>
        <taxon>Bacteria</taxon>
        <taxon>Bacillati</taxon>
        <taxon>Actinomycetota</taxon>
        <taxon>Actinomycetes</taxon>
        <taxon>Mycobacteriales</taxon>
        <taxon>Corynebacteriaceae</taxon>
        <taxon>Corynebacterium</taxon>
    </lineage>
</organism>
<proteinExistence type="predicted"/>
<reference evidence="3" key="1">
    <citation type="submission" date="2017-11" db="EMBL/GenBank/DDBJ databases">
        <title>Otitis media/interna in a cat caused by the recently described species Corynebacterium provencense.</title>
        <authorList>
            <person name="Kittl S."/>
            <person name="Brodard I."/>
            <person name="Rychener L."/>
            <person name="Jores J."/>
            <person name="Roosje P."/>
            <person name="Gobeli Brawand S."/>
        </authorList>
    </citation>
    <scope>NUCLEOTIDE SEQUENCE [LARGE SCALE GENOMIC DNA]</scope>
    <source>
        <strain evidence="3">17KM38</strain>
    </source>
</reference>
<keyword evidence="3" id="KW-1185">Reference proteome</keyword>
<dbReference type="KEGG" id="cpre:Csp1_13860"/>
<evidence type="ECO:0008006" key="4">
    <source>
        <dbReference type="Google" id="ProtNLM"/>
    </source>
</evidence>
<accession>A0A2Z3YNX3</accession>
<evidence type="ECO:0000256" key="1">
    <source>
        <dbReference type="SAM" id="MobiDB-lite"/>
    </source>
</evidence>
<evidence type="ECO:0000313" key="2">
    <source>
        <dbReference type="EMBL" id="AWT26178.1"/>
    </source>
</evidence>
<feature type="compositionally biased region" description="Basic and acidic residues" evidence="1">
    <location>
        <begin position="164"/>
        <end position="173"/>
    </location>
</feature>
<dbReference type="EMBL" id="CP024988">
    <property type="protein sequence ID" value="AWT26178.1"/>
    <property type="molecule type" value="Genomic_DNA"/>
</dbReference>
<evidence type="ECO:0000313" key="3">
    <source>
        <dbReference type="Proteomes" id="UP000247696"/>
    </source>
</evidence>
<dbReference type="STRING" id="1737425.GCA_900049755_02013"/>
<protein>
    <recommendedName>
        <fullName evidence="4">HTH cro/C1-type domain-containing protein</fullName>
    </recommendedName>
</protein>
<dbReference type="Proteomes" id="UP000247696">
    <property type="component" value="Chromosome"/>
</dbReference>
<dbReference type="AlphaFoldDB" id="A0A2Z3YNX3"/>
<feature type="region of interest" description="Disordered" evidence="1">
    <location>
        <begin position="106"/>
        <end position="173"/>
    </location>
</feature>